<organism evidence="1 2">
    <name type="scientific">Salix dunnii</name>
    <dbReference type="NCBI Taxonomy" id="1413687"/>
    <lineage>
        <taxon>Eukaryota</taxon>
        <taxon>Viridiplantae</taxon>
        <taxon>Streptophyta</taxon>
        <taxon>Embryophyta</taxon>
        <taxon>Tracheophyta</taxon>
        <taxon>Spermatophyta</taxon>
        <taxon>Magnoliopsida</taxon>
        <taxon>eudicotyledons</taxon>
        <taxon>Gunneridae</taxon>
        <taxon>Pentapetalae</taxon>
        <taxon>rosids</taxon>
        <taxon>fabids</taxon>
        <taxon>Malpighiales</taxon>
        <taxon>Salicaceae</taxon>
        <taxon>Saliceae</taxon>
        <taxon>Salix</taxon>
    </lineage>
</organism>
<dbReference type="AlphaFoldDB" id="A0A835JZB8"/>
<evidence type="ECO:0000313" key="2">
    <source>
        <dbReference type="Proteomes" id="UP000657918"/>
    </source>
</evidence>
<accession>A0A835JZB8</accession>
<evidence type="ECO:0000313" key="1">
    <source>
        <dbReference type="EMBL" id="KAF9678153.1"/>
    </source>
</evidence>
<sequence>MNRACIDIFVVAICSSSFETLCLQRRQNRRRRVDPPRCQGERFGRLGAKSRLARQVLAYHSSRELPPVCSGAHVSPFRRSISGEMEAFTEEQGLFLGRDLQNQMLRSAVPRMAPLFQHSNTQSTRAASSGDLSDSTILLPQATSSNLWCKISNSSNHIGCLRSRSVVMKLSEPKIS</sequence>
<proteinExistence type="predicted"/>
<reference evidence="1 2" key="1">
    <citation type="submission" date="2020-10" db="EMBL/GenBank/DDBJ databases">
        <title>Plant Genome Project.</title>
        <authorList>
            <person name="Zhang R.-G."/>
        </authorList>
    </citation>
    <scope>NUCLEOTIDE SEQUENCE [LARGE SCALE GENOMIC DNA]</scope>
    <source>
        <strain evidence="1">FAFU-HL-1</strain>
        <tissue evidence="1">Leaf</tissue>
    </source>
</reference>
<keyword evidence="2" id="KW-1185">Reference proteome</keyword>
<dbReference type="Proteomes" id="UP000657918">
    <property type="component" value="Unassembled WGS sequence"/>
</dbReference>
<comment type="caution">
    <text evidence="1">The sequence shown here is derived from an EMBL/GenBank/DDBJ whole genome shotgun (WGS) entry which is preliminary data.</text>
</comment>
<name>A0A835JZB8_9ROSI</name>
<gene>
    <name evidence="1" type="ORF">SADUNF_Sadunf07G0005300</name>
</gene>
<protein>
    <submittedName>
        <fullName evidence="1">Uncharacterized protein</fullName>
    </submittedName>
</protein>
<dbReference type="EMBL" id="JADGMS010000007">
    <property type="protein sequence ID" value="KAF9678153.1"/>
    <property type="molecule type" value="Genomic_DNA"/>
</dbReference>